<gene>
    <name evidence="9" type="primary">HAS1</name>
    <name evidence="9" type="ORF">EVAR_99825_1</name>
</gene>
<organism evidence="9 10">
    <name type="scientific">Eumeta variegata</name>
    <name type="common">Bagworm moth</name>
    <name type="synonym">Eumeta japonica</name>
    <dbReference type="NCBI Taxonomy" id="151549"/>
    <lineage>
        <taxon>Eukaryota</taxon>
        <taxon>Metazoa</taxon>
        <taxon>Ecdysozoa</taxon>
        <taxon>Arthropoda</taxon>
        <taxon>Hexapoda</taxon>
        <taxon>Insecta</taxon>
        <taxon>Pterygota</taxon>
        <taxon>Neoptera</taxon>
        <taxon>Endopterygota</taxon>
        <taxon>Lepidoptera</taxon>
        <taxon>Glossata</taxon>
        <taxon>Ditrysia</taxon>
        <taxon>Tineoidea</taxon>
        <taxon>Psychidae</taxon>
        <taxon>Oiketicinae</taxon>
        <taxon>Eumeta</taxon>
    </lineage>
</organism>
<evidence type="ECO:0000256" key="4">
    <source>
        <dbReference type="ARBA" id="ARBA00022840"/>
    </source>
</evidence>
<dbReference type="PANTHER" id="PTHR24031">
    <property type="entry name" value="RNA HELICASE"/>
    <property type="match status" value="1"/>
</dbReference>
<dbReference type="GO" id="GO:0016787">
    <property type="term" value="F:hydrolase activity"/>
    <property type="evidence" value="ECO:0007669"/>
    <property type="project" value="UniProtKB-KW"/>
</dbReference>
<dbReference type="PROSITE" id="PS00039">
    <property type="entry name" value="DEAD_ATP_HELICASE"/>
    <property type="match status" value="1"/>
</dbReference>
<dbReference type="Pfam" id="PF00270">
    <property type="entry name" value="DEAD"/>
    <property type="match status" value="1"/>
</dbReference>
<feature type="short sequence motif" description="Q motif" evidence="5">
    <location>
        <begin position="19"/>
        <end position="47"/>
    </location>
</feature>
<dbReference type="Proteomes" id="UP000299102">
    <property type="component" value="Unassembled WGS sequence"/>
</dbReference>
<evidence type="ECO:0000259" key="7">
    <source>
        <dbReference type="PROSITE" id="PS51192"/>
    </source>
</evidence>
<dbReference type="InterPro" id="IPR014001">
    <property type="entry name" value="Helicase_ATP-bd"/>
</dbReference>
<dbReference type="AlphaFoldDB" id="A0A4C2A3F8"/>
<evidence type="ECO:0000313" key="9">
    <source>
        <dbReference type="EMBL" id="GBP94302.1"/>
    </source>
</evidence>
<evidence type="ECO:0000259" key="8">
    <source>
        <dbReference type="PROSITE" id="PS51195"/>
    </source>
</evidence>
<dbReference type="PROSITE" id="PS51195">
    <property type="entry name" value="Q_MOTIF"/>
    <property type="match status" value="1"/>
</dbReference>
<comment type="function">
    <text evidence="6">RNA helicase.</text>
</comment>
<evidence type="ECO:0000256" key="6">
    <source>
        <dbReference type="RuleBase" id="RU365068"/>
    </source>
</evidence>
<keyword evidence="1 6" id="KW-0547">Nucleotide-binding</keyword>
<protein>
    <recommendedName>
        <fullName evidence="6">ATP-dependent RNA helicase</fullName>
        <ecNumber evidence="6">3.6.4.13</ecNumber>
    </recommendedName>
</protein>
<keyword evidence="10" id="KW-1185">Reference proteome</keyword>
<dbReference type="Gene3D" id="3.40.50.300">
    <property type="entry name" value="P-loop containing nucleotide triphosphate hydrolases"/>
    <property type="match status" value="1"/>
</dbReference>
<dbReference type="GO" id="GO:0003724">
    <property type="term" value="F:RNA helicase activity"/>
    <property type="evidence" value="ECO:0007669"/>
    <property type="project" value="UniProtKB-EC"/>
</dbReference>
<dbReference type="SUPFAM" id="SSF52540">
    <property type="entry name" value="P-loop containing nucleoside triphosphate hydrolases"/>
    <property type="match status" value="1"/>
</dbReference>
<dbReference type="InterPro" id="IPR000629">
    <property type="entry name" value="RNA-helicase_DEAD-box_CS"/>
</dbReference>
<feature type="domain" description="Helicase ATP-binding" evidence="7">
    <location>
        <begin position="50"/>
        <end position="187"/>
    </location>
</feature>
<evidence type="ECO:0000313" key="10">
    <source>
        <dbReference type="Proteomes" id="UP000299102"/>
    </source>
</evidence>
<dbReference type="SMART" id="SM00487">
    <property type="entry name" value="DEXDc"/>
    <property type="match status" value="1"/>
</dbReference>
<dbReference type="STRING" id="151549.A0A4C2A3F8"/>
<keyword evidence="2 6" id="KW-0378">Hydrolase</keyword>
<comment type="caution">
    <text evidence="9">The sequence shown here is derived from an EMBL/GenBank/DDBJ whole genome shotgun (WGS) entry which is preliminary data.</text>
</comment>
<name>A0A4C2A3F8_EUMVA</name>
<keyword evidence="3 6" id="KW-0347">Helicase</keyword>
<accession>A0A4C2A3F8</accession>
<dbReference type="PROSITE" id="PS51192">
    <property type="entry name" value="HELICASE_ATP_BIND_1"/>
    <property type="match status" value="1"/>
</dbReference>
<dbReference type="InterPro" id="IPR027417">
    <property type="entry name" value="P-loop_NTPase"/>
</dbReference>
<evidence type="ECO:0000256" key="1">
    <source>
        <dbReference type="ARBA" id="ARBA00022741"/>
    </source>
</evidence>
<dbReference type="InterPro" id="IPR014014">
    <property type="entry name" value="RNA_helicase_DEAD_Q_motif"/>
</dbReference>
<feature type="domain" description="DEAD-box RNA helicase Q" evidence="8">
    <location>
        <begin position="19"/>
        <end position="47"/>
    </location>
</feature>
<proteinExistence type="inferred from homology"/>
<dbReference type="InterPro" id="IPR011545">
    <property type="entry name" value="DEAD/DEAH_box_helicase_dom"/>
</dbReference>
<comment type="similarity">
    <text evidence="6">Belongs to the DEAD box helicase family.</text>
</comment>
<evidence type="ECO:0000256" key="5">
    <source>
        <dbReference type="PROSITE-ProRule" id="PRU00552"/>
    </source>
</evidence>
<sequence length="231" mass="25334">MTTVETDTMTDIFLSKTDFCILEGNVDNRLLSALRVLGFTKPTRIQALTLPHLLLSKDLIGAAKTGSGKTLAYLIPVLNILIKLGFRQKHGTGSIILAPTRELALQIYGQLNKLLAEVELTCALIVGGEKKKKEIDLLSTGVNIVVATPGRLLDHLTNTEAFVYKNLKCLVVDEADKLLEAGFERCITAIIQHLPNVAARGLDIPAVDWIIQFDPPSDPKVFQYYPGITKL</sequence>
<dbReference type="EMBL" id="BGZK01002486">
    <property type="protein sequence ID" value="GBP94302.1"/>
    <property type="molecule type" value="Genomic_DNA"/>
</dbReference>
<comment type="domain">
    <text evidence="6">The Q motif is unique to and characteristic of the DEAD box family of RNA helicases and controls ATP binding and hydrolysis.</text>
</comment>
<dbReference type="GO" id="GO:0010468">
    <property type="term" value="P:regulation of gene expression"/>
    <property type="evidence" value="ECO:0007669"/>
    <property type="project" value="UniProtKB-ARBA"/>
</dbReference>
<keyword evidence="4 6" id="KW-0067">ATP-binding</keyword>
<comment type="catalytic activity">
    <reaction evidence="6">
        <text>ATP + H2O = ADP + phosphate + H(+)</text>
        <dbReference type="Rhea" id="RHEA:13065"/>
        <dbReference type="ChEBI" id="CHEBI:15377"/>
        <dbReference type="ChEBI" id="CHEBI:15378"/>
        <dbReference type="ChEBI" id="CHEBI:30616"/>
        <dbReference type="ChEBI" id="CHEBI:43474"/>
        <dbReference type="ChEBI" id="CHEBI:456216"/>
        <dbReference type="EC" id="3.6.4.13"/>
    </reaction>
</comment>
<dbReference type="GO" id="GO:0003723">
    <property type="term" value="F:RNA binding"/>
    <property type="evidence" value="ECO:0007669"/>
    <property type="project" value="UniProtKB-UniRule"/>
</dbReference>
<evidence type="ECO:0000256" key="2">
    <source>
        <dbReference type="ARBA" id="ARBA00022801"/>
    </source>
</evidence>
<reference evidence="9 10" key="1">
    <citation type="journal article" date="2019" name="Commun. Biol.">
        <title>The bagworm genome reveals a unique fibroin gene that provides high tensile strength.</title>
        <authorList>
            <person name="Kono N."/>
            <person name="Nakamura H."/>
            <person name="Ohtoshi R."/>
            <person name="Tomita M."/>
            <person name="Numata K."/>
            <person name="Arakawa K."/>
        </authorList>
    </citation>
    <scope>NUCLEOTIDE SEQUENCE [LARGE SCALE GENOMIC DNA]</scope>
</reference>
<dbReference type="OrthoDB" id="10259640at2759"/>
<dbReference type="GO" id="GO:0005524">
    <property type="term" value="F:ATP binding"/>
    <property type="evidence" value="ECO:0007669"/>
    <property type="project" value="UniProtKB-UniRule"/>
</dbReference>
<keyword evidence="6" id="KW-0694">RNA-binding</keyword>
<evidence type="ECO:0000256" key="3">
    <source>
        <dbReference type="ARBA" id="ARBA00022806"/>
    </source>
</evidence>
<dbReference type="EC" id="3.6.4.13" evidence="6"/>